<proteinExistence type="predicted"/>
<protein>
    <submittedName>
        <fullName evidence="2">Uncharacterized protein</fullName>
    </submittedName>
</protein>
<evidence type="ECO:0000313" key="3">
    <source>
        <dbReference type="Proteomes" id="UP000237717"/>
    </source>
</evidence>
<accession>A0A2L2LJD1</accession>
<sequence>MTRKTLCIPEENRSHHDPGDNGRQSTEDPSSDNTQTNR</sequence>
<organism evidence="2 3">
    <name type="scientific">Agrobacterium tumefaciens</name>
    <dbReference type="NCBI Taxonomy" id="358"/>
    <lineage>
        <taxon>Bacteria</taxon>
        <taxon>Pseudomonadati</taxon>
        <taxon>Pseudomonadota</taxon>
        <taxon>Alphaproteobacteria</taxon>
        <taxon>Hyphomicrobiales</taxon>
        <taxon>Rhizobiaceae</taxon>
        <taxon>Rhizobium/Agrobacterium group</taxon>
        <taxon>Agrobacterium</taxon>
        <taxon>Agrobacterium tumefaciens complex</taxon>
    </lineage>
</organism>
<evidence type="ECO:0000256" key="1">
    <source>
        <dbReference type="SAM" id="MobiDB-lite"/>
    </source>
</evidence>
<dbReference type="Proteomes" id="UP000237717">
    <property type="component" value="Chromosome II"/>
</dbReference>
<evidence type="ECO:0000313" key="2">
    <source>
        <dbReference type="EMBL" id="AVH44427.1"/>
    </source>
</evidence>
<gene>
    <name evidence="2" type="ORF">At1D1609_43840</name>
</gene>
<feature type="region of interest" description="Disordered" evidence="1">
    <location>
        <begin position="1"/>
        <end position="38"/>
    </location>
</feature>
<feature type="compositionally biased region" description="Basic and acidic residues" evidence="1">
    <location>
        <begin position="10"/>
        <end position="20"/>
    </location>
</feature>
<dbReference type="AlphaFoldDB" id="A0A2L2LJD1"/>
<feature type="compositionally biased region" description="Polar residues" evidence="1">
    <location>
        <begin position="22"/>
        <end position="38"/>
    </location>
</feature>
<name>A0A2L2LJD1_AGRTU</name>
<dbReference type="EMBL" id="CP026925">
    <property type="protein sequence ID" value="AVH44427.1"/>
    <property type="molecule type" value="Genomic_DNA"/>
</dbReference>
<reference evidence="2 3" key="1">
    <citation type="submission" date="2018-02" db="EMBL/GenBank/DDBJ databases">
        <title>Complete genome sequence of Agrobacterium tumefaciens 1D1609.</title>
        <authorList>
            <person name="Cho S.-T."/>
            <person name="Haryono M."/>
            <person name="Chang H.-H."/>
            <person name="Santos M.N."/>
            <person name="Lai E.-M."/>
            <person name="Kuo C.-H."/>
        </authorList>
    </citation>
    <scope>NUCLEOTIDE SEQUENCE [LARGE SCALE GENOMIC DNA]</scope>
    <source>
        <strain evidence="2 3">1D1609</strain>
    </source>
</reference>